<dbReference type="EMBL" id="JBHSAY010000003">
    <property type="protein sequence ID" value="MFC4129243.1"/>
    <property type="molecule type" value="Genomic_DNA"/>
</dbReference>
<comment type="caution">
    <text evidence="1">The sequence shown here is derived from an EMBL/GenBank/DDBJ whole genome shotgun (WGS) entry which is preliminary data.</text>
</comment>
<sequence>MDALAKLLHRQEQLATYGQLRDVGFTQEAIRWRVRRGTWQRVLPRVVATFSGTLTRRQQFIAAGLYAGERAQLAGLSALEIHGFRYAPRESVVHVLLPERRRLARVPRVQVHRTDRLDPTYRPYAGCVRVCSPARAVVDAMRTGYDSRTARAVVAEAVQNEITTVRALREELESARRNGTAVLRAVLDEVADGVRSAPEAELRALTQHSLLLPAIRWNPQLAGPTGDRLPTPDGYLEEAGIALEVDSREFHLNAQGWEAALRHHNLLAAAGILVLHFTPRQIRESPQSVLAEIERAYVERLRAGVRPGIRFVS</sequence>
<dbReference type="Proteomes" id="UP001595816">
    <property type="component" value="Unassembled WGS sequence"/>
</dbReference>
<accession>A0ABV8LG93</accession>
<evidence type="ECO:0000313" key="2">
    <source>
        <dbReference type="Proteomes" id="UP001595816"/>
    </source>
</evidence>
<gene>
    <name evidence="1" type="ORF">ACFOZ4_01290</name>
</gene>
<organism evidence="1 2">
    <name type="scientific">Hamadaea flava</name>
    <dbReference type="NCBI Taxonomy" id="1742688"/>
    <lineage>
        <taxon>Bacteria</taxon>
        <taxon>Bacillati</taxon>
        <taxon>Actinomycetota</taxon>
        <taxon>Actinomycetes</taxon>
        <taxon>Micromonosporales</taxon>
        <taxon>Micromonosporaceae</taxon>
        <taxon>Hamadaea</taxon>
    </lineage>
</organism>
<reference evidence="2" key="1">
    <citation type="journal article" date="2019" name="Int. J. Syst. Evol. Microbiol.">
        <title>The Global Catalogue of Microorganisms (GCM) 10K type strain sequencing project: providing services to taxonomists for standard genome sequencing and annotation.</title>
        <authorList>
            <consortium name="The Broad Institute Genomics Platform"/>
            <consortium name="The Broad Institute Genome Sequencing Center for Infectious Disease"/>
            <person name="Wu L."/>
            <person name="Ma J."/>
        </authorList>
    </citation>
    <scope>NUCLEOTIDE SEQUENCE [LARGE SCALE GENOMIC DNA]</scope>
    <source>
        <strain evidence="2">CGMCC 4.7289</strain>
    </source>
</reference>
<evidence type="ECO:0000313" key="1">
    <source>
        <dbReference type="EMBL" id="MFC4129243.1"/>
    </source>
</evidence>
<protein>
    <recommendedName>
        <fullName evidence="3">Transcriptional regulator, AbiEi antitoxin, Type IV TA system</fullName>
    </recommendedName>
</protein>
<proteinExistence type="predicted"/>
<name>A0ABV8LG93_9ACTN</name>
<keyword evidence="2" id="KW-1185">Reference proteome</keyword>
<dbReference type="RefSeq" id="WP_253759026.1">
    <property type="nucleotide sequence ID" value="NZ_JAMZDZ010000001.1"/>
</dbReference>
<evidence type="ECO:0008006" key="3">
    <source>
        <dbReference type="Google" id="ProtNLM"/>
    </source>
</evidence>